<dbReference type="InterPro" id="IPR025887">
    <property type="entry name" value="Glyco_hydro_31_N_dom"/>
</dbReference>
<keyword evidence="15" id="KW-1185">Reference proteome</keyword>
<feature type="chain" id="PRO_5032515655" description="alpha-glucosidase" evidence="10">
    <location>
        <begin position="22"/>
        <end position="876"/>
    </location>
</feature>
<feature type="signal peptide" evidence="10">
    <location>
        <begin position="1"/>
        <end position="21"/>
    </location>
</feature>
<dbReference type="GO" id="GO:0030246">
    <property type="term" value="F:carbohydrate binding"/>
    <property type="evidence" value="ECO:0007669"/>
    <property type="project" value="InterPro"/>
</dbReference>
<keyword evidence="6" id="KW-0325">Glycoprotein</keyword>
<dbReference type="PANTHER" id="PTHR22762">
    <property type="entry name" value="ALPHA-GLUCOSIDASE"/>
    <property type="match status" value="1"/>
</dbReference>
<evidence type="ECO:0000256" key="8">
    <source>
        <dbReference type="ARBA" id="ARBA00041343"/>
    </source>
</evidence>
<dbReference type="Pfam" id="PF01055">
    <property type="entry name" value="Glyco_hydro_31_2nd"/>
    <property type="match status" value="1"/>
</dbReference>
<comment type="similarity">
    <text evidence="2 9">Belongs to the glycosyl hydrolase 31 family.</text>
</comment>
<evidence type="ECO:0000256" key="6">
    <source>
        <dbReference type="ARBA" id="ARBA00023180"/>
    </source>
</evidence>
<dbReference type="FunFam" id="2.60.40.1180:FF:000044">
    <property type="entry name" value="Alpha-glucosidase 1"/>
    <property type="match status" value="1"/>
</dbReference>
<evidence type="ECO:0000256" key="9">
    <source>
        <dbReference type="RuleBase" id="RU361185"/>
    </source>
</evidence>
<dbReference type="PANTHER" id="PTHR22762:SF133">
    <property type="entry name" value="P-TYPE DOMAIN-CONTAINING PROTEIN"/>
    <property type="match status" value="1"/>
</dbReference>
<dbReference type="InterPro" id="IPR048395">
    <property type="entry name" value="Glyco_hydro_31_C"/>
</dbReference>
<accession>A0A835RWA3</accession>
<evidence type="ECO:0000256" key="7">
    <source>
        <dbReference type="ARBA" id="ARBA00023295"/>
    </source>
</evidence>
<keyword evidence="5 9" id="KW-0378">Hydrolase</keyword>
<feature type="domain" description="Glycoside hydrolase family 31 TIM barrel" evidence="11">
    <location>
        <begin position="281"/>
        <end position="630"/>
    </location>
</feature>
<dbReference type="FunFam" id="3.20.20.80:FF:000016">
    <property type="entry name" value="Maltase-glucoamylase, intestinal"/>
    <property type="match status" value="1"/>
</dbReference>
<dbReference type="OrthoDB" id="2016681at2759"/>
<feature type="domain" description="Glycoside hydrolase family 31 N-terminal" evidence="12">
    <location>
        <begin position="70"/>
        <end position="238"/>
    </location>
</feature>
<dbReference type="Gene3D" id="2.60.40.1760">
    <property type="entry name" value="glycosyl hydrolase (family 31)"/>
    <property type="match status" value="1"/>
</dbReference>
<dbReference type="CDD" id="cd14752">
    <property type="entry name" value="GH31_N"/>
    <property type="match status" value="1"/>
</dbReference>
<dbReference type="GO" id="GO:0005975">
    <property type="term" value="P:carbohydrate metabolic process"/>
    <property type="evidence" value="ECO:0007669"/>
    <property type="project" value="InterPro"/>
</dbReference>
<evidence type="ECO:0000256" key="3">
    <source>
        <dbReference type="ARBA" id="ARBA00012741"/>
    </source>
</evidence>
<evidence type="ECO:0000313" key="14">
    <source>
        <dbReference type="EMBL" id="KAG0499491.1"/>
    </source>
</evidence>
<organism evidence="14 15">
    <name type="scientific">Vanilla planifolia</name>
    <name type="common">Vanilla</name>
    <dbReference type="NCBI Taxonomy" id="51239"/>
    <lineage>
        <taxon>Eukaryota</taxon>
        <taxon>Viridiplantae</taxon>
        <taxon>Streptophyta</taxon>
        <taxon>Embryophyta</taxon>
        <taxon>Tracheophyta</taxon>
        <taxon>Spermatophyta</taxon>
        <taxon>Magnoliopsida</taxon>
        <taxon>Liliopsida</taxon>
        <taxon>Asparagales</taxon>
        <taxon>Orchidaceae</taxon>
        <taxon>Vanilloideae</taxon>
        <taxon>Vanilleae</taxon>
        <taxon>Vanilla</taxon>
    </lineage>
</organism>
<sequence>MRIIATFVFLLVCFHYSSSLAEKDLPVGYGYNLVSARSDSTGKLVTGMLHLIRNSSVFGPDIQKLLFQASFETKERLRIRITDADRSRWEVPPEIIPREMLPHNAAEPEPSGAFETDFLSSSSDLSLSFTSLSPFSFSVTRRSTGKVLFTTQGRLLVFKDRYLEISSSLPRNTANIYGFGEHTKATFRLVPNNTFTLWNVDILALNANVNLYGSQPFYLDVRSPEGASHGVLLLNSNGMDVVYGGDYITYKVIGGVFDFYFFAGPSPVAVIDQYTEFVGRPAAMPYWSFGFHQCRYGYKNVSELEEVVAGYAKAGIPLTAMWNDIDYMDDYKDFTFDPVNYPPKKMKSFVERLHKNGQKYVVILEPGISVNATYGTFQRGKKAGVFVKWNGTNYLGDVWPGPVHFPDFMNPATAEFWSQEISIFRDTLVPVDGLWNDMNEIANLITSPPLVAEVDFPPYSINNGGMRRPINWKTVPASALHFGNVTEYNVHNIFGFLESKATHGALTKDTGKRPFVLSRSTFVGSGRYAAHWTGDVASKWEDFAYSIPSVLNSGLFGIPMVGADICGFVGNTTEELCRRWIQMGAFYPFARDHSDINTVRQELYYWESVKRSAKKVLGLRYRLLPYYYTLMKEAHTKGTPIARPLFFSFPADPMTYGICKQFMVGNSVLVSPVLQPGATSLEAYFPKGRWFNLFNHKETVDASTAGKKVRLNAPMDTINVHARGGSILIMQKTTDVSLAKGRTFELLIVHDEAGFATGEVFLDDGEVVEMGGKEEDWMMVRFTSKIEGGVTRLRSQVVGGRYAAEQMVVKKVILLGLHPGRGALMPSFVLHRANSGKRIAGGGARYSVEGSYGFAEIGGLSQPIGEEFVLQIKFAE</sequence>
<keyword evidence="4 10" id="KW-0732">Signal</keyword>
<dbReference type="InterPro" id="IPR017853">
    <property type="entry name" value="GH"/>
</dbReference>
<dbReference type="PROSITE" id="PS00707">
    <property type="entry name" value="GLYCOSYL_HYDROL_F31_2"/>
    <property type="match status" value="1"/>
</dbReference>
<dbReference type="Pfam" id="PF21365">
    <property type="entry name" value="Glyco_hydro_31_3rd"/>
    <property type="match status" value="1"/>
</dbReference>
<dbReference type="EMBL" id="JADCNL010000001">
    <property type="protein sequence ID" value="KAG0499491.1"/>
    <property type="molecule type" value="Genomic_DNA"/>
</dbReference>
<dbReference type="Gene3D" id="2.60.40.1180">
    <property type="entry name" value="Golgi alpha-mannosidase II"/>
    <property type="match status" value="2"/>
</dbReference>
<evidence type="ECO:0000259" key="11">
    <source>
        <dbReference type="Pfam" id="PF01055"/>
    </source>
</evidence>
<evidence type="ECO:0000256" key="1">
    <source>
        <dbReference type="ARBA" id="ARBA00001657"/>
    </source>
</evidence>
<dbReference type="Gene3D" id="3.20.20.80">
    <property type="entry name" value="Glycosidases"/>
    <property type="match status" value="1"/>
</dbReference>
<evidence type="ECO:0000256" key="4">
    <source>
        <dbReference type="ARBA" id="ARBA00022729"/>
    </source>
</evidence>
<dbReference type="InterPro" id="IPR030458">
    <property type="entry name" value="Glyco_hydro_31_AS"/>
</dbReference>
<dbReference type="SUPFAM" id="SSF51011">
    <property type="entry name" value="Glycosyl hydrolase domain"/>
    <property type="match status" value="1"/>
</dbReference>
<evidence type="ECO:0000256" key="10">
    <source>
        <dbReference type="SAM" id="SignalP"/>
    </source>
</evidence>
<evidence type="ECO:0000313" key="15">
    <source>
        <dbReference type="Proteomes" id="UP000636800"/>
    </source>
</evidence>
<evidence type="ECO:0000256" key="5">
    <source>
        <dbReference type="ARBA" id="ARBA00022801"/>
    </source>
</evidence>
<dbReference type="Pfam" id="PF13802">
    <property type="entry name" value="Gal_mutarotas_2"/>
    <property type="match status" value="1"/>
</dbReference>
<dbReference type="EC" id="3.2.1.20" evidence="3"/>
<comment type="caution">
    <text evidence="14">The sequence shown here is derived from an EMBL/GenBank/DDBJ whole genome shotgun (WGS) entry which is preliminary data.</text>
</comment>
<comment type="catalytic activity">
    <reaction evidence="1">
        <text>Hydrolysis of terminal, non-reducing (1-&gt;4)-linked alpha-D-glucose residues with release of alpha-D-glucose.</text>
        <dbReference type="EC" id="3.2.1.20"/>
    </reaction>
</comment>
<gene>
    <name evidence="14" type="ORF">HPP92_004182</name>
</gene>
<dbReference type="InterPro" id="IPR000322">
    <property type="entry name" value="Glyco_hydro_31_TIM"/>
</dbReference>
<feature type="domain" description="Glycosyl hydrolase family 31 C-terminal" evidence="13">
    <location>
        <begin position="638"/>
        <end position="728"/>
    </location>
</feature>
<reference evidence="14 15" key="1">
    <citation type="journal article" date="2020" name="Nat. Food">
        <title>A phased Vanilla planifolia genome enables genetic improvement of flavour and production.</title>
        <authorList>
            <person name="Hasing T."/>
            <person name="Tang H."/>
            <person name="Brym M."/>
            <person name="Khazi F."/>
            <person name="Huang T."/>
            <person name="Chambers A.H."/>
        </authorList>
    </citation>
    <scope>NUCLEOTIDE SEQUENCE [LARGE SCALE GENOMIC DNA]</scope>
    <source>
        <tissue evidence="14">Leaf</tissue>
    </source>
</reference>
<dbReference type="InterPro" id="IPR011013">
    <property type="entry name" value="Gal_mutarotase_sf_dom"/>
</dbReference>
<evidence type="ECO:0000256" key="2">
    <source>
        <dbReference type="ARBA" id="ARBA00007806"/>
    </source>
</evidence>
<dbReference type="InterPro" id="IPR030459">
    <property type="entry name" value="Glyco_hydro_31_CS"/>
</dbReference>
<dbReference type="SUPFAM" id="SSF51445">
    <property type="entry name" value="(Trans)glycosidases"/>
    <property type="match status" value="1"/>
</dbReference>
<dbReference type="PROSITE" id="PS00129">
    <property type="entry name" value="GLYCOSYL_HYDROL_F31_1"/>
    <property type="match status" value="1"/>
</dbReference>
<proteinExistence type="inferred from homology"/>
<dbReference type="Proteomes" id="UP000636800">
    <property type="component" value="Chromosome 1"/>
</dbReference>
<protein>
    <recommendedName>
        <fullName evidence="3">alpha-glucosidase</fullName>
        <ecNumber evidence="3">3.2.1.20</ecNumber>
    </recommendedName>
    <alternativeName>
        <fullName evidence="8">Maltase</fullName>
    </alternativeName>
</protein>
<dbReference type="GO" id="GO:0090599">
    <property type="term" value="F:alpha-glucosidase activity"/>
    <property type="evidence" value="ECO:0007669"/>
    <property type="project" value="UniProtKB-ARBA"/>
</dbReference>
<dbReference type="CDD" id="cd06602">
    <property type="entry name" value="GH31_MGAM_SI_GAA"/>
    <property type="match status" value="1"/>
</dbReference>
<dbReference type="InterPro" id="IPR013780">
    <property type="entry name" value="Glyco_hydro_b"/>
</dbReference>
<evidence type="ECO:0000259" key="13">
    <source>
        <dbReference type="Pfam" id="PF21365"/>
    </source>
</evidence>
<keyword evidence="7 9" id="KW-0326">Glycosidase</keyword>
<name>A0A835RWA3_VANPL</name>
<dbReference type="SUPFAM" id="SSF74650">
    <property type="entry name" value="Galactose mutarotase-like"/>
    <property type="match status" value="1"/>
</dbReference>
<evidence type="ECO:0000259" key="12">
    <source>
        <dbReference type="Pfam" id="PF13802"/>
    </source>
</evidence>
<dbReference type="AlphaFoldDB" id="A0A835RWA3"/>